<dbReference type="Proteomes" id="UP001596074">
    <property type="component" value="Unassembled WGS sequence"/>
</dbReference>
<name>A0ABW0ZMB7_9ACTN</name>
<protein>
    <submittedName>
        <fullName evidence="1">Uncharacterized protein</fullName>
    </submittedName>
</protein>
<evidence type="ECO:0000313" key="1">
    <source>
        <dbReference type="EMBL" id="MFC5744409.1"/>
    </source>
</evidence>
<comment type="caution">
    <text evidence="1">The sequence shown here is derived from an EMBL/GenBank/DDBJ whole genome shotgun (WGS) entry which is preliminary data.</text>
</comment>
<accession>A0ABW0ZMB7</accession>
<organism evidence="1 2">
    <name type="scientific">Actinomadura rugatobispora</name>
    <dbReference type="NCBI Taxonomy" id="1994"/>
    <lineage>
        <taxon>Bacteria</taxon>
        <taxon>Bacillati</taxon>
        <taxon>Actinomycetota</taxon>
        <taxon>Actinomycetes</taxon>
        <taxon>Streptosporangiales</taxon>
        <taxon>Thermomonosporaceae</taxon>
        <taxon>Actinomadura</taxon>
    </lineage>
</organism>
<keyword evidence="2" id="KW-1185">Reference proteome</keyword>
<gene>
    <name evidence="1" type="ORF">ACFPZN_02145</name>
</gene>
<sequence>MAVKAEKYPEPQFLPPVASGYIYLGLSVAPPRVPPVHHSAERDKEIERCLTLADRLTALPEVVRARVFQAVLIPPLKGLPRFDVTMLVETASPGDIEHVRASGPFKEIDAKLVMPADNPVRLGDTENPATGTYLFNHFLAPDSDAAVEGWKSVAGWYTANTGVDNSIPLRPLGESPYAMVNYARIPGKAAPFLVRQLTRPSFHRFVRPRLKEHGMTALPLLVRPM</sequence>
<evidence type="ECO:0000313" key="2">
    <source>
        <dbReference type="Proteomes" id="UP001596074"/>
    </source>
</evidence>
<proteinExistence type="predicted"/>
<dbReference type="EMBL" id="JBHSON010000002">
    <property type="protein sequence ID" value="MFC5744409.1"/>
    <property type="molecule type" value="Genomic_DNA"/>
</dbReference>
<dbReference type="RefSeq" id="WP_378279544.1">
    <property type="nucleotide sequence ID" value="NZ_JBHSON010000002.1"/>
</dbReference>
<reference evidence="2" key="1">
    <citation type="journal article" date="2019" name="Int. J. Syst. Evol. Microbiol.">
        <title>The Global Catalogue of Microorganisms (GCM) 10K type strain sequencing project: providing services to taxonomists for standard genome sequencing and annotation.</title>
        <authorList>
            <consortium name="The Broad Institute Genomics Platform"/>
            <consortium name="The Broad Institute Genome Sequencing Center for Infectious Disease"/>
            <person name="Wu L."/>
            <person name="Ma J."/>
        </authorList>
    </citation>
    <scope>NUCLEOTIDE SEQUENCE [LARGE SCALE GENOMIC DNA]</scope>
    <source>
        <strain evidence="2">KCTC 42087</strain>
    </source>
</reference>